<sequence length="995" mass="112250">MTNRSNLMAALLDKVAYLAAIKGAIKNNLKKVHCAWDKKYSHSCIVYSLRQITSVCTLIPMPKTSKGMFHIRAILILFLIVHMFSLLAQTPRKDSGAEGLLSISGTVVSSIDGKPIQGVSIRVEGEKGRGSTKVDGSFSLHVINPKGTVSFSHMGFKRLELSYVAGVSMAVQLIPLENQLNEVEVVSTGYQKIPKERATGSFVQVDNKALQRNPAMNILSRLDGVTNGLLLDENAGNPDGLSVRGRSTLFSNTRPLIVVDNFPFEGDLDNINPNDIESVTVLKDATAASIWGVRSGNGVIVLTTKKGKTKTTIDFTSNFLIAKKPNLFYQKQLSSSEFIDSEIDLFQRGYYDKDINTVYKNISPVVSLLEKVRSGNLDMDVANAEIDRYRAVDVRDELTKYFYRNKIQNQQQLSITAGSDRVRSLISLAYDRSLSESATADNTRLNIRNNNQWNIIKDYLQVSTDLWYVKNTNTESNAYGYTPLYPYERLADNERALEAATMSTLRRSYTDTVGNGYLLDWKYRPLEEVQNGLTQYRGIDQQLRFQLGISSKIYRSFKIAADYLMSNNWIDNSTLYDQRSFYTRNLVNQFSQVDLITKTVARPIPLGDIFDSSETRMQSHYGRVQLDWDERLGRLHRISGLIGMEWRKDKSLFDSPGSLYGYNPKLESYSEVDIFSYFPLYHNGGYSMISKGGGRIRQQDNNRSWYGLFSYSYRDNFTLTGSIRKDESNLFGVSANQRGVPLWSMGASYNFKQFLKSDKLDYLKMRTTYGYNGNVDKSTTAYLTSKLYRTTNLWGKPMDVILNPPNSSLRWERVQNLNFGVDISLLKGRVGGTVEYFQKNGKDLMGQSPVAPQVGVGEFYGNVARTSTHGVDAQLWLSWFEKKAIQVRTDFIFNQVKDKVTRYYRTPGANKDIVSGTGIIPIEGYPINTLVLYRFKGLDEDGNPMGISDMGITDEYNAIINSSDRQSINFCWLSASDKIWQSPAYGLVSILGAFF</sequence>
<evidence type="ECO:0000256" key="2">
    <source>
        <dbReference type="ARBA" id="ARBA00022448"/>
    </source>
</evidence>
<dbReference type="PROSITE" id="PS52016">
    <property type="entry name" value="TONB_DEPENDENT_REC_3"/>
    <property type="match status" value="1"/>
</dbReference>
<evidence type="ECO:0000256" key="7">
    <source>
        <dbReference type="PROSITE-ProRule" id="PRU01360"/>
    </source>
</evidence>
<dbReference type="InterPro" id="IPR037066">
    <property type="entry name" value="Plug_dom_sf"/>
</dbReference>
<evidence type="ECO:0000256" key="1">
    <source>
        <dbReference type="ARBA" id="ARBA00004571"/>
    </source>
</evidence>
<keyword evidence="2 7" id="KW-0813">Transport</keyword>
<comment type="caution">
    <text evidence="10">The sequence shown here is derived from an EMBL/GenBank/DDBJ whole genome shotgun (WGS) entry which is preliminary data.</text>
</comment>
<evidence type="ECO:0000313" key="10">
    <source>
        <dbReference type="EMBL" id="MDQ1151185.1"/>
    </source>
</evidence>
<evidence type="ECO:0000313" key="11">
    <source>
        <dbReference type="Proteomes" id="UP001244640"/>
    </source>
</evidence>
<proteinExistence type="inferred from homology"/>
<dbReference type="SUPFAM" id="SSF49464">
    <property type="entry name" value="Carboxypeptidase regulatory domain-like"/>
    <property type="match status" value="1"/>
</dbReference>
<accession>A0ABU0U895</accession>
<dbReference type="Gene3D" id="2.170.130.10">
    <property type="entry name" value="TonB-dependent receptor, plug domain"/>
    <property type="match status" value="1"/>
</dbReference>
<dbReference type="RefSeq" id="WP_307186703.1">
    <property type="nucleotide sequence ID" value="NZ_JAUTBA010000001.1"/>
</dbReference>
<name>A0ABU0U895_9SPHI</name>
<dbReference type="Gene3D" id="2.60.40.1120">
    <property type="entry name" value="Carboxypeptidase-like, regulatory domain"/>
    <property type="match status" value="1"/>
</dbReference>
<comment type="subcellular location">
    <subcellularLocation>
        <location evidence="1 7">Cell outer membrane</location>
        <topology evidence="1 7">Multi-pass membrane protein</topology>
    </subcellularLocation>
</comment>
<evidence type="ECO:0000256" key="5">
    <source>
        <dbReference type="ARBA" id="ARBA00023136"/>
    </source>
</evidence>
<keyword evidence="11" id="KW-1185">Reference proteome</keyword>
<dbReference type="InterPro" id="IPR039426">
    <property type="entry name" value="TonB-dep_rcpt-like"/>
</dbReference>
<dbReference type="InterPro" id="IPR023996">
    <property type="entry name" value="TonB-dep_OMP_SusC/RagA"/>
</dbReference>
<dbReference type="InterPro" id="IPR012910">
    <property type="entry name" value="Plug_dom"/>
</dbReference>
<dbReference type="InterPro" id="IPR008969">
    <property type="entry name" value="CarboxyPept-like_regulatory"/>
</dbReference>
<dbReference type="Proteomes" id="UP001244640">
    <property type="component" value="Unassembled WGS sequence"/>
</dbReference>
<comment type="similarity">
    <text evidence="7">Belongs to the TonB-dependent receptor family.</text>
</comment>
<reference evidence="10 11" key="1">
    <citation type="submission" date="2023-07" db="EMBL/GenBank/DDBJ databases">
        <title>Functional and genomic diversity of the sorghum phyllosphere microbiome.</title>
        <authorList>
            <person name="Shade A."/>
        </authorList>
    </citation>
    <scope>NUCLEOTIDE SEQUENCE [LARGE SCALE GENOMIC DNA]</scope>
    <source>
        <strain evidence="10 11">SORGH_AS_0892</strain>
    </source>
</reference>
<evidence type="ECO:0000259" key="9">
    <source>
        <dbReference type="Pfam" id="PF07715"/>
    </source>
</evidence>
<feature type="transmembrane region" description="Helical" evidence="8">
    <location>
        <begin position="69"/>
        <end position="88"/>
    </location>
</feature>
<evidence type="ECO:0000256" key="6">
    <source>
        <dbReference type="ARBA" id="ARBA00023237"/>
    </source>
</evidence>
<keyword evidence="4 7" id="KW-0812">Transmembrane</keyword>
<evidence type="ECO:0000256" key="4">
    <source>
        <dbReference type="ARBA" id="ARBA00022692"/>
    </source>
</evidence>
<dbReference type="InterPro" id="IPR036942">
    <property type="entry name" value="Beta-barrel_TonB_sf"/>
</dbReference>
<dbReference type="NCBIfam" id="TIGR04056">
    <property type="entry name" value="OMP_RagA_SusC"/>
    <property type="match status" value="1"/>
</dbReference>
<evidence type="ECO:0000256" key="8">
    <source>
        <dbReference type="SAM" id="Phobius"/>
    </source>
</evidence>
<evidence type="ECO:0000256" key="3">
    <source>
        <dbReference type="ARBA" id="ARBA00022452"/>
    </source>
</evidence>
<protein>
    <submittedName>
        <fullName evidence="10">TonB-linked SusC/RagA family outer membrane protein</fullName>
    </submittedName>
</protein>
<organism evidence="10 11">
    <name type="scientific">Sphingobacterium zeae</name>
    <dbReference type="NCBI Taxonomy" id="1776859"/>
    <lineage>
        <taxon>Bacteria</taxon>
        <taxon>Pseudomonadati</taxon>
        <taxon>Bacteroidota</taxon>
        <taxon>Sphingobacteriia</taxon>
        <taxon>Sphingobacteriales</taxon>
        <taxon>Sphingobacteriaceae</taxon>
        <taxon>Sphingobacterium</taxon>
    </lineage>
</organism>
<dbReference type="InterPro" id="IPR023997">
    <property type="entry name" value="TonB-dep_OMP_SusC/RagA_CS"/>
</dbReference>
<keyword evidence="3 7" id="KW-1134">Transmembrane beta strand</keyword>
<keyword evidence="6 7" id="KW-0998">Cell outer membrane</keyword>
<dbReference type="NCBIfam" id="TIGR04057">
    <property type="entry name" value="SusC_RagA_signa"/>
    <property type="match status" value="1"/>
</dbReference>
<dbReference type="EMBL" id="JAUTBA010000001">
    <property type="protein sequence ID" value="MDQ1151185.1"/>
    <property type="molecule type" value="Genomic_DNA"/>
</dbReference>
<dbReference type="SUPFAM" id="SSF56935">
    <property type="entry name" value="Porins"/>
    <property type="match status" value="1"/>
</dbReference>
<keyword evidence="5 7" id="KW-0472">Membrane</keyword>
<keyword evidence="8" id="KW-1133">Transmembrane helix</keyword>
<dbReference type="Pfam" id="PF07715">
    <property type="entry name" value="Plug"/>
    <property type="match status" value="1"/>
</dbReference>
<feature type="domain" description="TonB-dependent receptor plug" evidence="9">
    <location>
        <begin position="195"/>
        <end position="299"/>
    </location>
</feature>
<dbReference type="Gene3D" id="2.40.170.20">
    <property type="entry name" value="TonB-dependent receptor, beta-barrel domain"/>
    <property type="match status" value="1"/>
</dbReference>
<gene>
    <name evidence="10" type="ORF">QE382_003169</name>
</gene>
<dbReference type="Pfam" id="PF13715">
    <property type="entry name" value="CarbopepD_reg_2"/>
    <property type="match status" value="1"/>
</dbReference>